<gene>
    <name evidence="19" type="ORF">Ae201684_014776</name>
</gene>
<keyword evidence="8" id="KW-0677">Repeat</keyword>
<evidence type="ECO:0000259" key="18">
    <source>
        <dbReference type="PROSITE" id="PS51873"/>
    </source>
</evidence>
<keyword evidence="6 15" id="KW-0812">Transmembrane</keyword>
<keyword evidence="9 14" id="KW-0863">Zinc-finger</keyword>
<dbReference type="GO" id="GO:0008270">
    <property type="term" value="F:zinc ion binding"/>
    <property type="evidence" value="ECO:0007669"/>
    <property type="project" value="UniProtKB-KW"/>
</dbReference>
<dbReference type="SUPFAM" id="SSF57850">
    <property type="entry name" value="RING/U-box"/>
    <property type="match status" value="2"/>
</dbReference>
<dbReference type="Gene3D" id="3.30.40.10">
    <property type="entry name" value="Zinc/RING finger domain, C3HC4 (zinc finger)"/>
    <property type="match status" value="1"/>
</dbReference>
<comment type="pathway">
    <text evidence="3">Protein modification; protein ubiquitination.</text>
</comment>
<feature type="domain" description="RING-type" evidence="16">
    <location>
        <begin position="26"/>
        <end position="73"/>
    </location>
</feature>
<evidence type="ECO:0000313" key="20">
    <source>
        <dbReference type="Proteomes" id="UP000481153"/>
    </source>
</evidence>
<keyword evidence="12 15" id="KW-1133">Transmembrane helix</keyword>
<evidence type="ECO:0000256" key="1">
    <source>
        <dbReference type="ARBA" id="ARBA00001798"/>
    </source>
</evidence>
<evidence type="ECO:0000256" key="13">
    <source>
        <dbReference type="ARBA" id="ARBA00023136"/>
    </source>
</evidence>
<dbReference type="PROSITE" id="PS50178">
    <property type="entry name" value="ZF_FYVE"/>
    <property type="match status" value="1"/>
</dbReference>
<dbReference type="FunFam" id="3.30.40.10:FF:000051">
    <property type="entry name" value="RBR-type E3 ubiquitin transferase"/>
    <property type="match status" value="1"/>
</dbReference>
<dbReference type="InterPro" id="IPR044066">
    <property type="entry name" value="TRIAD_supradom"/>
</dbReference>
<evidence type="ECO:0000256" key="12">
    <source>
        <dbReference type="ARBA" id="ARBA00022989"/>
    </source>
</evidence>
<feature type="transmembrane region" description="Helical" evidence="15">
    <location>
        <begin position="230"/>
        <end position="256"/>
    </location>
</feature>
<dbReference type="EC" id="2.3.2.31" evidence="4"/>
<evidence type="ECO:0000256" key="11">
    <source>
        <dbReference type="ARBA" id="ARBA00022833"/>
    </source>
</evidence>
<dbReference type="InterPro" id="IPR054694">
    <property type="entry name" value="Parkin-like_IBR"/>
</dbReference>
<evidence type="ECO:0000259" key="16">
    <source>
        <dbReference type="PROSITE" id="PS50089"/>
    </source>
</evidence>
<dbReference type="PROSITE" id="PS50089">
    <property type="entry name" value="ZF_RING_2"/>
    <property type="match status" value="1"/>
</dbReference>
<name>A0A6G0WIT5_9STRA</name>
<dbReference type="GO" id="GO:0005737">
    <property type="term" value="C:cytoplasm"/>
    <property type="evidence" value="ECO:0007669"/>
    <property type="project" value="UniProtKB-ARBA"/>
</dbReference>
<dbReference type="InterPro" id="IPR001841">
    <property type="entry name" value="Znf_RING"/>
</dbReference>
<keyword evidence="10" id="KW-0833">Ubl conjugation pathway</keyword>
<keyword evidence="20" id="KW-1185">Reference proteome</keyword>
<evidence type="ECO:0000256" key="9">
    <source>
        <dbReference type="ARBA" id="ARBA00022771"/>
    </source>
</evidence>
<keyword evidence="5" id="KW-0808">Transferase</keyword>
<dbReference type="GO" id="GO:0061630">
    <property type="term" value="F:ubiquitin protein ligase activity"/>
    <property type="evidence" value="ECO:0007669"/>
    <property type="project" value="UniProtKB-EC"/>
</dbReference>
<evidence type="ECO:0000256" key="4">
    <source>
        <dbReference type="ARBA" id="ARBA00012251"/>
    </source>
</evidence>
<dbReference type="Proteomes" id="UP000481153">
    <property type="component" value="Unassembled WGS sequence"/>
</dbReference>
<keyword evidence="7" id="KW-0479">Metal-binding</keyword>
<feature type="domain" description="RING-type" evidence="18">
    <location>
        <begin position="22"/>
        <end position="208"/>
    </location>
</feature>
<dbReference type="GO" id="GO:0031090">
    <property type="term" value="C:organelle membrane"/>
    <property type="evidence" value="ECO:0007669"/>
    <property type="project" value="UniProtKB-ARBA"/>
</dbReference>
<sequence length="284" mass="31270">MSIAPPFALTVPEKSTRTMSDALLSCAICYDASSTTMIECPSCTTAFCHECLQTYVELAIQEGRVRRLQCPSCPVVFTPDMILDLVSPEMFARYVELKAKVCTGRVCPRCGERVTSTGRKIHCDACNISSCGDCGEAYHLFGCQDRSFKAWKRCEKERDVRACPNCRADIEKQGGCTHMTCAHCEFEFCWLCRVEWSRHADAMCKPRAFFESESSALGPNAPIRAVTKSIVAVAALAVAAVGVGVAAVVAPSLFLFDGAKGVLRRQKQNQSIKKWKKLHMKTNA</sequence>
<evidence type="ECO:0000256" key="10">
    <source>
        <dbReference type="ARBA" id="ARBA00022786"/>
    </source>
</evidence>
<accession>A0A6G0WIT5</accession>
<dbReference type="PANTHER" id="PTHR11685">
    <property type="entry name" value="RBR FAMILY RING FINGER AND IBR DOMAIN-CONTAINING"/>
    <property type="match status" value="1"/>
</dbReference>
<dbReference type="VEuPathDB" id="FungiDB:AeMF1_005033"/>
<dbReference type="Gene3D" id="1.20.120.1750">
    <property type="match status" value="1"/>
</dbReference>
<keyword evidence="11" id="KW-0862">Zinc</keyword>
<comment type="catalytic activity">
    <reaction evidence="1">
        <text>[E2 ubiquitin-conjugating enzyme]-S-ubiquitinyl-L-cysteine + [acceptor protein]-L-lysine = [E2 ubiquitin-conjugating enzyme]-L-cysteine + [acceptor protein]-N(6)-ubiquitinyl-L-lysine.</text>
        <dbReference type="EC" id="2.3.2.31"/>
    </reaction>
</comment>
<dbReference type="Pfam" id="PF22605">
    <property type="entry name" value="IBR_2"/>
    <property type="match status" value="1"/>
</dbReference>
<dbReference type="InterPro" id="IPR002867">
    <property type="entry name" value="IBR_dom"/>
</dbReference>
<comment type="subcellular location">
    <subcellularLocation>
        <location evidence="2">Membrane</location>
        <topology evidence="2">Single-pass membrane protein</topology>
    </subcellularLocation>
</comment>
<dbReference type="InterPro" id="IPR013083">
    <property type="entry name" value="Znf_RING/FYVE/PHD"/>
</dbReference>
<evidence type="ECO:0000256" key="15">
    <source>
        <dbReference type="SAM" id="Phobius"/>
    </source>
</evidence>
<dbReference type="GO" id="GO:0016567">
    <property type="term" value="P:protein ubiquitination"/>
    <property type="evidence" value="ECO:0007669"/>
    <property type="project" value="InterPro"/>
</dbReference>
<feature type="domain" description="FYVE-type" evidence="17">
    <location>
        <begin position="107"/>
        <end position="171"/>
    </location>
</feature>
<organism evidence="19 20">
    <name type="scientific">Aphanomyces euteiches</name>
    <dbReference type="NCBI Taxonomy" id="100861"/>
    <lineage>
        <taxon>Eukaryota</taxon>
        <taxon>Sar</taxon>
        <taxon>Stramenopiles</taxon>
        <taxon>Oomycota</taxon>
        <taxon>Saprolegniomycetes</taxon>
        <taxon>Saprolegniales</taxon>
        <taxon>Verrucalvaceae</taxon>
        <taxon>Aphanomyces</taxon>
    </lineage>
</organism>
<protein>
    <recommendedName>
        <fullName evidence="4">RBR-type E3 ubiquitin transferase</fullName>
        <ecNumber evidence="4">2.3.2.31</ecNumber>
    </recommendedName>
</protein>
<evidence type="ECO:0000256" key="8">
    <source>
        <dbReference type="ARBA" id="ARBA00022737"/>
    </source>
</evidence>
<evidence type="ECO:0000313" key="19">
    <source>
        <dbReference type="EMBL" id="KAF0727139.1"/>
    </source>
</evidence>
<evidence type="ECO:0000256" key="7">
    <source>
        <dbReference type="ARBA" id="ARBA00022723"/>
    </source>
</evidence>
<dbReference type="SMART" id="SM00647">
    <property type="entry name" value="IBR"/>
    <property type="match status" value="2"/>
</dbReference>
<dbReference type="EMBL" id="VJMJ01000201">
    <property type="protein sequence ID" value="KAF0727139.1"/>
    <property type="molecule type" value="Genomic_DNA"/>
</dbReference>
<evidence type="ECO:0000256" key="5">
    <source>
        <dbReference type="ARBA" id="ARBA00022679"/>
    </source>
</evidence>
<evidence type="ECO:0000259" key="17">
    <source>
        <dbReference type="PROSITE" id="PS50178"/>
    </source>
</evidence>
<proteinExistence type="predicted"/>
<dbReference type="PROSITE" id="PS51873">
    <property type="entry name" value="TRIAD"/>
    <property type="match status" value="1"/>
</dbReference>
<dbReference type="AlphaFoldDB" id="A0A6G0WIT5"/>
<evidence type="ECO:0000256" key="2">
    <source>
        <dbReference type="ARBA" id="ARBA00004167"/>
    </source>
</evidence>
<dbReference type="InterPro" id="IPR031127">
    <property type="entry name" value="E3_UB_ligase_RBR"/>
</dbReference>
<keyword evidence="13 15" id="KW-0472">Membrane</keyword>
<comment type="caution">
    <text evidence="19">The sequence shown here is derived from an EMBL/GenBank/DDBJ whole genome shotgun (WGS) entry which is preliminary data.</text>
</comment>
<reference evidence="19 20" key="1">
    <citation type="submission" date="2019-07" db="EMBL/GenBank/DDBJ databases">
        <title>Genomics analysis of Aphanomyces spp. identifies a new class of oomycete effector associated with host adaptation.</title>
        <authorList>
            <person name="Gaulin E."/>
        </authorList>
    </citation>
    <scope>NUCLEOTIDE SEQUENCE [LARGE SCALE GENOMIC DNA]</scope>
    <source>
        <strain evidence="19 20">ATCC 201684</strain>
    </source>
</reference>
<evidence type="ECO:0000256" key="6">
    <source>
        <dbReference type="ARBA" id="ARBA00022692"/>
    </source>
</evidence>
<evidence type="ECO:0000256" key="14">
    <source>
        <dbReference type="PROSITE-ProRule" id="PRU00175"/>
    </source>
</evidence>
<dbReference type="InterPro" id="IPR017455">
    <property type="entry name" value="Znf_FYVE-rel"/>
</dbReference>
<evidence type="ECO:0000256" key="3">
    <source>
        <dbReference type="ARBA" id="ARBA00004906"/>
    </source>
</evidence>